<evidence type="ECO:0000313" key="16">
    <source>
        <dbReference type="Proteomes" id="UP000218810"/>
    </source>
</evidence>
<evidence type="ECO:0000256" key="9">
    <source>
        <dbReference type="ARBA" id="ARBA00023004"/>
    </source>
</evidence>
<feature type="binding site" evidence="12">
    <location>
        <position position="114"/>
    </location>
    <ligand>
        <name>FAD</name>
        <dbReference type="ChEBI" id="CHEBI:57692"/>
    </ligand>
</feature>
<feature type="binding site" evidence="13">
    <location>
        <begin position="249"/>
        <end position="252"/>
    </location>
    <ligand>
        <name>NADP(+)</name>
        <dbReference type="ChEBI" id="CHEBI:58349"/>
    </ligand>
</feature>
<comment type="caution">
    <text evidence="15">The sequence shown here is derived from an EMBL/GenBank/DDBJ whole genome shotgun (WGS) entry which is preliminary data.</text>
</comment>
<dbReference type="PANTHER" id="PTHR48467">
    <property type="entry name" value="GLUTAMATE SYNTHASE 1 [NADH], CHLOROPLASTIC-LIKE"/>
    <property type="match status" value="1"/>
</dbReference>
<dbReference type="AlphaFoldDB" id="A0A2A2WPD6"/>
<evidence type="ECO:0000256" key="5">
    <source>
        <dbReference type="ARBA" id="ARBA00022723"/>
    </source>
</evidence>
<comment type="catalytic activity">
    <reaction evidence="11">
        <text>2 reduced [2Fe-2S]-[ferredoxin] + NADP(+) + H(+) = 2 oxidized [2Fe-2S]-[ferredoxin] + NADPH</text>
        <dbReference type="Rhea" id="RHEA:20125"/>
        <dbReference type="Rhea" id="RHEA-COMP:10000"/>
        <dbReference type="Rhea" id="RHEA-COMP:10001"/>
        <dbReference type="ChEBI" id="CHEBI:15378"/>
        <dbReference type="ChEBI" id="CHEBI:33737"/>
        <dbReference type="ChEBI" id="CHEBI:33738"/>
        <dbReference type="ChEBI" id="CHEBI:57783"/>
        <dbReference type="ChEBI" id="CHEBI:58349"/>
        <dbReference type="EC" id="1.18.1.2"/>
    </reaction>
</comment>
<dbReference type="Gene3D" id="3.50.50.60">
    <property type="entry name" value="FAD/NAD(P)-binding domain"/>
    <property type="match status" value="1"/>
</dbReference>
<feature type="binding site" evidence="12">
    <location>
        <position position="142"/>
    </location>
    <ligand>
        <name>FAD</name>
        <dbReference type="ChEBI" id="CHEBI:57692"/>
    </ligand>
</feature>
<dbReference type="InterPro" id="IPR017896">
    <property type="entry name" value="4Fe4S_Fe-S-bd"/>
</dbReference>
<dbReference type="EC" id="1.18.1.2" evidence="3"/>
<dbReference type="GO" id="GO:0051536">
    <property type="term" value="F:iron-sulfur cluster binding"/>
    <property type="evidence" value="ECO:0007669"/>
    <property type="project" value="UniProtKB-KW"/>
</dbReference>
<dbReference type="PROSITE" id="PS00198">
    <property type="entry name" value="4FE4S_FER_1"/>
    <property type="match status" value="1"/>
</dbReference>
<evidence type="ECO:0000256" key="1">
    <source>
        <dbReference type="ARBA" id="ARBA00001974"/>
    </source>
</evidence>
<dbReference type="Pfam" id="PF00037">
    <property type="entry name" value="Fer4"/>
    <property type="match status" value="1"/>
</dbReference>
<evidence type="ECO:0000256" key="6">
    <source>
        <dbReference type="ARBA" id="ARBA00022827"/>
    </source>
</evidence>
<evidence type="ECO:0000256" key="3">
    <source>
        <dbReference type="ARBA" id="ARBA00013223"/>
    </source>
</evidence>
<evidence type="ECO:0000256" key="8">
    <source>
        <dbReference type="ARBA" id="ARBA00023002"/>
    </source>
</evidence>
<sequence>MAHVITRPCCNDASCVTVCPVNCIHPTPGTPDFARAEMLHIDPVACIDCGACVDECPVDAIVPDDLLPPDSVFPEMNADYFEGREVVRSWTPPRPARASGPGALRVAVIGAGPAAFYTSGELLRHSGVTVDMFDRLPTPYGLVRAGVAPDHAATKGVERTFSATASREAFRYFLNVEVGVDVTLDELRARYHAVIVATGAAADRSLNISGEDLPGSLAATSFVAWYNGHPDHADDAIDLSGESVVIVGNGNVALDAARILVTDPDELARTDIADHALRALRESQVRQVTILGRRGPAHAAYTNSEFQAFASLSGVDVVVDPADLVLDPQTHRDEQARTLDPTTATKLSLARRYAARPPTGAARTVAFRYLSSPAAILGDHNGVSGVRVSRMAYSTDGTGRVVPTGPETTEPASMVIRSIGYRADPFPGLPFDTGASVIPNEGGRVTEDGSPIVGVYVAGWIKRGARGGIGTNRQCGLQTAGAVIADWTHDRLPPPAIDDDDIGALIGERHGHRVDAAGWAAIDDHERAAGRADGRRRHKLVSIDEMVQVAATAI</sequence>
<protein>
    <recommendedName>
        <fullName evidence="3">ferredoxin--NADP(+) reductase</fullName>
        <ecNumber evidence="3">1.18.1.2</ecNumber>
    </recommendedName>
</protein>
<comment type="cofactor">
    <cofactor evidence="1 12">
        <name>FAD</name>
        <dbReference type="ChEBI" id="CHEBI:57692"/>
    </cofactor>
</comment>
<keyword evidence="7 13" id="KW-0521">NADP</keyword>
<dbReference type="PANTHER" id="PTHR48467:SF1">
    <property type="entry name" value="GLUTAMATE SYNTHASE 1 [NADH], CHLOROPLASTIC-LIKE"/>
    <property type="match status" value="1"/>
</dbReference>
<evidence type="ECO:0000259" key="14">
    <source>
        <dbReference type="PROSITE" id="PS51379"/>
    </source>
</evidence>
<keyword evidence="9" id="KW-0408">Iron</keyword>
<dbReference type="PIRSF" id="PIRSF000362">
    <property type="entry name" value="FNR"/>
    <property type="match status" value="1"/>
</dbReference>
<dbReference type="SUPFAM" id="SSF54862">
    <property type="entry name" value="4Fe-4S ferredoxins"/>
    <property type="match status" value="1"/>
</dbReference>
<evidence type="ECO:0000256" key="2">
    <source>
        <dbReference type="ARBA" id="ARBA00008312"/>
    </source>
</evidence>
<feature type="binding site" evidence="12">
    <location>
        <begin position="467"/>
        <end position="469"/>
    </location>
    <ligand>
        <name>FAD</name>
        <dbReference type="ChEBI" id="CHEBI:57692"/>
    </ligand>
</feature>
<dbReference type="InterPro" id="IPR036188">
    <property type="entry name" value="FAD/NAD-bd_sf"/>
</dbReference>
<keyword evidence="5" id="KW-0479">Metal-binding</keyword>
<evidence type="ECO:0000256" key="7">
    <source>
        <dbReference type="ARBA" id="ARBA00022857"/>
    </source>
</evidence>
<dbReference type="GO" id="GO:0046872">
    <property type="term" value="F:metal ion binding"/>
    <property type="evidence" value="ECO:0007669"/>
    <property type="project" value="UniProtKB-KW"/>
</dbReference>
<reference evidence="16" key="1">
    <citation type="submission" date="2017-09" db="EMBL/GenBank/DDBJ databases">
        <authorList>
            <person name="Zhang Y."/>
            <person name="Huang X."/>
            <person name="Liu J."/>
            <person name="Lu L."/>
            <person name="Peng K."/>
        </authorList>
    </citation>
    <scope>NUCLEOTIDE SEQUENCE [LARGE SCALE GENOMIC DNA]</scope>
    <source>
        <strain evidence="16">S-XJ-1</strain>
    </source>
</reference>
<evidence type="ECO:0000256" key="10">
    <source>
        <dbReference type="ARBA" id="ARBA00023014"/>
    </source>
</evidence>
<accession>A0A2A2WPD6</accession>
<dbReference type="Gene3D" id="3.30.70.20">
    <property type="match status" value="1"/>
</dbReference>
<dbReference type="SUPFAM" id="SSF51971">
    <property type="entry name" value="Nucleotide-binding domain"/>
    <property type="match status" value="1"/>
</dbReference>
<proteinExistence type="inferred from homology"/>
<comment type="similarity">
    <text evidence="2">Belongs to the ferredoxin--NADP reductase type 1 family.</text>
</comment>
<organism evidence="15 16">
    <name type="scientific">Dietzia natronolimnaea</name>
    <dbReference type="NCBI Taxonomy" id="161920"/>
    <lineage>
        <taxon>Bacteria</taxon>
        <taxon>Bacillati</taxon>
        <taxon>Actinomycetota</taxon>
        <taxon>Actinomycetes</taxon>
        <taxon>Mycobacteriales</taxon>
        <taxon>Dietziaceae</taxon>
        <taxon>Dietzia</taxon>
    </lineage>
</organism>
<feature type="binding site" evidence="12">
    <location>
        <position position="460"/>
    </location>
    <ligand>
        <name>FAD</name>
        <dbReference type="ChEBI" id="CHEBI:57692"/>
    </ligand>
</feature>
<evidence type="ECO:0000256" key="13">
    <source>
        <dbReference type="PIRSR" id="PIRSR000362-2"/>
    </source>
</evidence>
<feature type="binding site" evidence="12">
    <location>
        <position position="178"/>
    </location>
    <ligand>
        <name>FAD</name>
        <dbReference type="ChEBI" id="CHEBI:57692"/>
    </ligand>
</feature>
<name>A0A2A2WPD6_9ACTN</name>
<feature type="binding site" evidence="13">
    <location>
        <position position="305"/>
    </location>
    <ligand>
        <name>NADP(+)</name>
        <dbReference type="ChEBI" id="CHEBI:58349"/>
    </ligand>
</feature>
<feature type="domain" description="4Fe-4S ferredoxin-type" evidence="14">
    <location>
        <begin position="37"/>
        <end position="66"/>
    </location>
</feature>
<keyword evidence="6 12" id="KW-0274">FAD</keyword>
<dbReference type="InterPro" id="IPR021163">
    <property type="entry name" value="Ferredox_Rdtase_adrenod"/>
</dbReference>
<dbReference type="RefSeq" id="WP_095718438.1">
    <property type="nucleotide sequence ID" value="NZ_NTGA01000018.1"/>
</dbReference>
<evidence type="ECO:0000256" key="11">
    <source>
        <dbReference type="ARBA" id="ARBA00047776"/>
    </source>
</evidence>
<gene>
    <name evidence="15" type="ORF">CEY15_10790</name>
</gene>
<dbReference type="GO" id="GO:0004324">
    <property type="term" value="F:ferredoxin-NADP+ reductase activity"/>
    <property type="evidence" value="ECO:0007669"/>
    <property type="project" value="UniProtKB-EC"/>
</dbReference>
<evidence type="ECO:0000256" key="12">
    <source>
        <dbReference type="PIRSR" id="PIRSR000362-1"/>
    </source>
</evidence>
<dbReference type="Pfam" id="PF07992">
    <property type="entry name" value="Pyr_redox_2"/>
    <property type="match status" value="1"/>
</dbReference>
<dbReference type="InterPro" id="IPR023753">
    <property type="entry name" value="FAD/NAD-binding_dom"/>
</dbReference>
<evidence type="ECO:0000313" key="15">
    <source>
        <dbReference type="EMBL" id="PAY23031.1"/>
    </source>
</evidence>
<evidence type="ECO:0000256" key="4">
    <source>
        <dbReference type="ARBA" id="ARBA00022630"/>
    </source>
</evidence>
<dbReference type="Proteomes" id="UP000218810">
    <property type="component" value="Unassembled WGS sequence"/>
</dbReference>
<feature type="binding site" evidence="13">
    <location>
        <position position="467"/>
    </location>
    <ligand>
        <name>NADP(+)</name>
        <dbReference type="ChEBI" id="CHEBI:58349"/>
    </ligand>
</feature>
<feature type="binding site" evidence="13">
    <location>
        <begin position="293"/>
        <end position="294"/>
    </location>
    <ligand>
        <name>NADP(+)</name>
        <dbReference type="ChEBI" id="CHEBI:58349"/>
    </ligand>
</feature>
<keyword evidence="4" id="KW-0285">Flavoprotein</keyword>
<keyword evidence="16" id="KW-1185">Reference proteome</keyword>
<dbReference type="InterPro" id="IPR055275">
    <property type="entry name" value="Ferredox_Rdtase"/>
</dbReference>
<dbReference type="OrthoDB" id="289202at2"/>
<dbReference type="InterPro" id="IPR017900">
    <property type="entry name" value="4Fe4S_Fe_S_CS"/>
</dbReference>
<keyword evidence="8" id="KW-0560">Oxidoreductase</keyword>
<dbReference type="EMBL" id="NTGA01000018">
    <property type="protein sequence ID" value="PAY23031.1"/>
    <property type="molecule type" value="Genomic_DNA"/>
</dbReference>
<dbReference type="PRINTS" id="PR00419">
    <property type="entry name" value="ADXRDTASE"/>
</dbReference>
<dbReference type="PROSITE" id="PS51379">
    <property type="entry name" value="4FE4S_FER_2"/>
    <property type="match status" value="1"/>
</dbReference>
<keyword evidence="10" id="KW-0411">Iron-sulfur</keyword>
<dbReference type="Gene3D" id="3.40.50.720">
    <property type="entry name" value="NAD(P)-binding Rossmann-like Domain"/>
    <property type="match status" value="1"/>
</dbReference>